<dbReference type="AlphaFoldDB" id="A0A0K0XU91"/>
<reference evidence="5 6" key="1">
    <citation type="submission" date="2015-07" db="EMBL/GenBank/DDBJ databases">
        <authorList>
            <person name="Noorani M."/>
        </authorList>
    </citation>
    <scope>NUCLEOTIDE SEQUENCE [LARGE SCALE GENOMIC DNA]</scope>
    <source>
        <strain evidence="5 6">KCTC 42284</strain>
    </source>
</reference>
<sequence>MRNAPRLLVGLLVLFLILGGLFGLRYLQLKGQQAAMSRQPPPAQVEATRSQLQRWQATVSAIGDLRAVNGVRVANEIAGVVDRIEFESGQRVQTGDLLVHLDDETDVAALATAEAEARRARQQFERFSDLIGQDAVSQAQFDEARATYEASQARVSEQQALLAKKSVRAPFSGTLGLRQVDLGEFVPVGTPIVEINVLDPIHVDFTIGEAELPRIRTGDAVEVRVAAYPDEVFTGEVLALESSVRPATRTVEVRARLSNPDRRLRPGMFANVTVFEDIERQVITVPRTAISYNTYGDFVYRIDEDEGGQRVERVQVRTGEVRDGQVEILEGLDADVRVVAAGLQRLRDGQAVQVRPAADAEAASGAESR</sequence>
<evidence type="ECO:0000313" key="5">
    <source>
        <dbReference type="EMBL" id="AKS41248.1"/>
    </source>
</evidence>
<evidence type="ECO:0000256" key="1">
    <source>
        <dbReference type="ARBA" id="ARBA00009477"/>
    </source>
</evidence>
<dbReference type="Gene3D" id="2.40.50.100">
    <property type="match status" value="1"/>
</dbReference>
<name>A0A0K0XU91_9GAMM</name>
<dbReference type="InterPro" id="IPR058792">
    <property type="entry name" value="Beta-barrel_RND_2"/>
</dbReference>
<dbReference type="InterPro" id="IPR006143">
    <property type="entry name" value="RND_pump_MFP"/>
</dbReference>
<dbReference type="InterPro" id="IPR058647">
    <property type="entry name" value="BSH_CzcB-like"/>
</dbReference>
<dbReference type="PANTHER" id="PTHR30469:SF11">
    <property type="entry name" value="BLL4320 PROTEIN"/>
    <property type="match status" value="1"/>
</dbReference>
<keyword evidence="6" id="KW-1185">Reference proteome</keyword>
<organism evidence="5 6">
    <name type="scientific">Wenzhouxiangella marina</name>
    <dbReference type="NCBI Taxonomy" id="1579979"/>
    <lineage>
        <taxon>Bacteria</taxon>
        <taxon>Pseudomonadati</taxon>
        <taxon>Pseudomonadota</taxon>
        <taxon>Gammaproteobacteria</taxon>
        <taxon>Chromatiales</taxon>
        <taxon>Wenzhouxiangellaceae</taxon>
        <taxon>Wenzhouxiangella</taxon>
    </lineage>
</organism>
<evidence type="ECO:0000313" key="6">
    <source>
        <dbReference type="Proteomes" id="UP000066624"/>
    </source>
</evidence>
<feature type="domain" description="CusB-like beta-barrel" evidence="2">
    <location>
        <begin position="203"/>
        <end position="274"/>
    </location>
</feature>
<dbReference type="Gene3D" id="2.40.30.170">
    <property type="match status" value="1"/>
</dbReference>
<feature type="domain" description="CzcB-like barrel-sandwich hybrid" evidence="3">
    <location>
        <begin position="71"/>
        <end position="194"/>
    </location>
</feature>
<dbReference type="NCBIfam" id="TIGR01730">
    <property type="entry name" value="RND_mfp"/>
    <property type="match status" value="1"/>
</dbReference>
<dbReference type="Pfam" id="PF25954">
    <property type="entry name" value="Beta-barrel_RND_2"/>
    <property type="match status" value="1"/>
</dbReference>
<dbReference type="Pfam" id="PF25989">
    <property type="entry name" value="YknX_C"/>
    <property type="match status" value="1"/>
</dbReference>
<dbReference type="GO" id="GO:0015562">
    <property type="term" value="F:efflux transmembrane transporter activity"/>
    <property type="evidence" value="ECO:0007669"/>
    <property type="project" value="TreeGrafter"/>
</dbReference>
<dbReference type="SUPFAM" id="SSF111369">
    <property type="entry name" value="HlyD-like secretion proteins"/>
    <property type="match status" value="1"/>
</dbReference>
<dbReference type="KEGG" id="wma:WM2015_867"/>
<dbReference type="FunFam" id="2.40.30.170:FF:000010">
    <property type="entry name" value="Efflux RND transporter periplasmic adaptor subunit"/>
    <property type="match status" value="1"/>
</dbReference>
<dbReference type="PANTHER" id="PTHR30469">
    <property type="entry name" value="MULTIDRUG RESISTANCE PROTEIN MDTA"/>
    <property type="match status" value="1"/>
</dbReference>
<evidence type="ECO:0000259" key="4">
    <source>
        <dbReference type="Pfam" id="PF25989"/>
    </source>
</evidence>
<dbReference type="Gene3D" id="2.40.420.20">
    <property type="match status" value="1"/>
</dbReference>
<evidence type="ECO:0000259" key="3">
    <source>
        <dbReference type="Pfam" id="PF25973"/>
    </source>
</evidence>
<gene>
    <name evidence="5" type="ORF">WM2015_867</name>
</gene>
<dbReference type="STRING" id="1579979.WM2015_867"/>
<dbReference type="GO" id="GO:1990281">
    <property type="term" value="C:efflux pump complex"/>
    <property type="evidence" value="ECO:0007669"/>
    <property type="project" value="TreeGrafter"/>
</dbReference>
<dbReference type="Gene3D" id="1.10.287.470">
    <property type="entry name" value="Helix hairpin bin"/>
    <property type="match status" value="1"/>
</dbReference>
<comment type="similarity">
    <text evidence="1">Belongs to the membrane fusion protein (MFP) (TC 8.A.1) family.</text>
</comment>
<dbReference type="Pfam" id="PF25973">
    <property type="entry name" value="BSH_CzcB"/>
    <property type="match status" value="1"/>
</dbReference>
<dbReference type="Proteomes" id="UP000066624">
    <property type="component" value="Chromosome"/>
</dbReference>
<evidence type="ECO:0000259" key="2">
    <source>
        <dbReference type="Pfam" id="PF25954"/>
    </source>
</evidence>
<dbReference type="RefSeq" id="WP_049724897.1">
    <property type="nucleotide sequence ID" value="NZ_CP012154.1"/>
</dbReference>
<dbReference type="EMBL" id="CP012154">
    <property type="protein sequence ID" value="AKS41248.1"/>
    <property type="molecule type" value="Genomic_DNA"/>
</dbReference>
<protein>
    <submittedName>
        <fullName evidence="5">Putative Co/Zn/Cd efflux system membrane fusion protein</fullName>
    </submittedName>
</protein>
<dbReference type="InterPro" id="IPR058637">
    <property type="entry name" value="YknX-like_C"/>
</dbReference>
<dbReference type="OrthoDB" id="9806939at2"/>
<feature type="domain" description="YknX-like C-terminal permuted SH3-like" evidence="4">
    <location>
        <begin position="282"/>
        <end position="354"/>
    </location>
</feature>
<proteinExistence type="inferred from homology"/>
<accession>A0A0K0XU91</accession>